<accession>A0A7J0D596</accession>
<evidence type="ECO:0000313" key="2">
    <source>
        <dbReference type="Proteomes" id="UP000498740"/>
    </source>
</evidence>
<sequence>MDPEGADVPVKVRQWTTEREAMDIELEGIARAGNSNSNE</sequence>
<comment type="caution">
    <text evidence="1">The sequence shown here is derived from an EMBL/GenBank/DDBJ whole genome shotgun (WGS) entry which is preliminary data.</text>
</comment>
<dbReference type="AlphaFoldDB" id="A0A7J0D596"/>
<name>A0A7J0D596_STRMI</name>
<gene>
    <name evidence="1" type="ORF">Smic_84690</name>
</gene>
<organism evidence="1 2">
    <name type="scientific">Streptomyces microflavus</name>
    <name type="common">Streptomyces lipmanii</name>
    <dbReference type="NCBI Taxonomy" id="1919"/>
    <lineage>
        <taxon>Bacteria</taxon>
        <taxon>Bacillati</taxon>
        <taxon>Actinomycetota</taxon>
        <taxon>Actinomycetes</taxon>
        <taxon>Kitasatosporales</taxon>
        <taxon>Streptomycetaceae</taxon>
        <taxon>Streptomyces</taxon>
    </lineage>
</organism>
<evidence type="ECO:0000313" key="1">
    <source>
        <dbReference type="EMBL" id="GFN09913.1"/>
    </source>
</evidence>
<reference evidence="1 2" key="1">
    <citation type="submission" date="2020-05" db="EMBL/GenBank/DDBJ databases">
        <title>Whole genome shotgun sequence of Streptomyces microflavus NBRC 13062.</title>
        <authorList>
            <person name="Komaki H."/>
            <person name="Tamura T."/>
        </authorList>
    </citation>
    <scope>NUCLEOTIDE SEQUENCE [LARGE SCALE GENOMIC DNA]</scope>
    <source>
        <strain evidence="1 2">NBRC 13062</strain>
    </source>
</reference>
<proteinExistence type="predicted"/>
<protein>
    <submittedName>
        <fullName evidence="1">Uncharacterized protein</fullName>
    </submittedName>
</protein>
<dbReference type="Proteomes" id="UP000498740">
    <property type="component" value="Unassembled WGS sequence"/>
</dbReference>
<dbReference type="EMBL" id="BLWD01000003">
    <property type="protein sequence ID" value="GFN09913.1"/>
    <property type="molecule type" value="Genomic_DNA"/>
</dbReference>